<feature type="region of interest" description="Disordered" evidence="1">
    <location>
        <begin position="621"/>
        <end position="719"/>
    </location>
</feature>
<dbReference type="AlphaFoldDB" id="A0A844AR29"/>
<comment type="caution">
    <text evidence="3">The sequence shown here is derived from an EMBL/GenBank/DDBJ whole genome shotgun (WGS) entry which is preliminary data.</text>
</comment>
<evidence type="ECO:0000313" key="3">
    <source>
        <dbReference type="EMBL" id="MRD46665.1"/>
    </source>
</evidence>
<dbReference type="OrthoDB" id="266279at2"/>
<sequence>MSSIKWRRLMEHPTPTWRRRGVLQIAGWLAACATALPALATSPVLMPQRIKMPPPLDWRPPIITVQGNAQPIQLRAVTIDTDVFGRQAQSRIELRLFNPNPRVLEGELQFPLLEGQVVTGFALDVNGRLRDAVPVAKARGQEIFEDIRRRRVDPGLLEATAGNQYKLRVYPIPGGGERRVQLTISETLPQLQGRAIVRVPLVFSQAVGQLQLQVRASGLRQQDIELLQAPAEASLQPEFDGMVLRLQRTAWTAPQGPAGWLQMAVRTSAAPQVMVGETAGRPYFAGQLAMKDELVRRTEPKHIALVWDASGSAAGSQARVLPLLDAYFKSLRQPLQVSLLVVRNRVEAAWRFTVTGGRWDELLAALRAEPFDGSSNFDQLPIPADADATLLVSDGLMTDGKRAIGYASTAPVFAISGAPATDTPRLTRLAERTGGAMIDVSLLPTEQALRAMQFYGWRVDHVSSLGAERLVAPSLRIREGRIAVAGELTDTQTRVDVHMVHPDGRKRVIAFNVNARQARAGKWPGQQWAQWRSAELAENPAVHRAELEQIAATHGLVGPNSSLIVLEQAFDNARYDLPAPPELADEVARLRQNQSTQLAQQKQAHIANMVRQFDERQQWWERDWPKEPRKDARKENKDEAQQLSRGPAAVGGMARDQARERRAEPAFADKWNAPPTPSVAAPSAAPMAPPAPARQMAESAVAKSASSDSLARAPSAPAQSTIALQPWTADAPYLRRLADAPADRLYATYIDERSRHTSSSAFFIDAASLFFERGQNELALRILSNLAEMNLENRQLLRLYAYRLVQARRDELAVPVFERITELAPNEPQSWRDLGLSLAQTGQQQRAVNALWEVVSRPWHGRFAGINMIALAELNAIAAQAQADGPALDMSRVDARLRRNMPLGLRVVMAWDTDDTDIDLWVTDPNGELANYGNRRTFQGGAVSPDATGGYGPEEYAIRHPKPGKYVVQAQFYGHNQQVLSGGTTVMVRVSTGFGTAAAKDEWLTLRLTQGRETVRVGEVVVKP</sequence>
<gene>
    <name evidence="3" type="ORF">GHT07_05220</name>
</gene>
<dbReference type="Proteomes" id="UP000487350">
    <property type="component" value="Unassembled WGS sequence"/>
</dbReference>
<dbReference type="EMBL" id="WJBU01000004">
    <property type="protein sequence ID" value="MRD46665.1"/>
    <property type="molecule type" value="Genomic_DNA"/>
</dbReference>
<dbReference type="PROSITE" id="PS51257">
    <property type="entry name" value="PROKAR_LIPOPROTEIN"/>
    <property type="match status" value="1"/>
</dbReference>
<dbReference type="InterPro" id="IPR036465">
    <property type="entry name" value="vWFA_dom_sf"/>
</dbReference>
<evidence type="ECO:0000259" key="2">
    <source>
        <dbReference type="PROSITE" id="PS51468"/>
    </source>
</evidence>
<evidence type="ECO:0000256" key="1">
    <source>
        <dbReference type="SAM" id="MobiDB-lite"/>
    </source>
</evidence>
<dbReference type="SUPFAM" id="SSF48452">
    <property type="entry name" value="TPR-like"/>
    <property type="match status" value="1"/>
</dbReference>
<accession>A0A844AR29</accession>
<dbReference type="Pfam" id="PF08487">
    <property type="entry name" value="VIT"/>
    <property type="match status" value="1"/>
</dbReference>
<dbReference type="SUPFAM" id="SSF53300">
    <property type="entry name" value="vWA-like"/>
    <property type="match status" value="1"/>
</dbReference>
<dbReference type="Gene3D" id="2.60.120.380">
    <property type="match status" value="1"/>
</dbReference>
<dbReference type="InterPro" id="IPR019220">
    <property type="entry name" value="DUF2135"/>
</dbReference>
<feature type="compositionally biased region" description="Basic and acidic residues" evidence="1">
    <location>
        <begin position="621"/>
        <end position="640"/>
    </location>
</feature>
<protein>
    <submittedName>
        <fullName evidence="3">DUF2135 domain-containing protein</fullName>
    </submittedName>
</protein>
<feature type="domain" description="VIT" evidence="2">
    <location>
        <begin position="58"/>
        <end position="186"/>
    </location>
</feature>
<name>A0A844AR29_9BURK</name>
<proteinExistence type="predicted"/>
<dbReference type="PROSITE" id="PS51468">
    <property type="entry name" value="VIT"/>
    <property type="match status" value="1"/>
</dbReference>
<keyword evidence="4" id="KW-1185">Reference proteome</keyword>
<dbReference type="Pfam" id="PF09906">
    <property type="entry name" value="DUF2135"/>
    <property type="match status" value="1"/>
</dbReference>
<reference evidence="3 4" key="1">
    <citation type="submission" date="2019-11" db="EMBL/GenBank/DDBJ databases">
        <title>Caenimonas koreensis gen. nov., sp. nov., isolated from activated sludge.</title>
        <authorList>
            <person name="Seung H.R."/>
        </authorList>
    </citation>
    <scope>NUCLEOTIDE SEQUENCE [LARGE SCALE GENOMIC DNA]</scope>
    <source>
        <strain evidence="3 4">EMB320</strain>
    </source>
</reference>
<evidence type="ECO:0000313" key="4">
    <source>
        <dbReference type="Proteomes" id="UP000487350"/>
    </source>
</evidence>
<dbReference type="Gene3D" id="1.25.40.10">
    <property type="entry name" value="Tetratricopeptide repeat domain"/>
    <property type="match status" value="1"/>
</dbReference>
<dbReference type="InterPro" id="IPR011990">
    <property type="entry name" value="TPR-like_helical_dom_sf"/>
</dbReference>
<organism evidence="3 4">
    <name type="scientific">Caenimonas koreensis DSM 17982</name>
    <dbReference type="NCBI Taxonomy" id="1121255"/>
    <lineage>
        <taxon>Bacteria</taxon>
        <taxon>Pseudomonadati</taxon>
        <taxon>Pseudomonadota</taxon>
        <taxon>Betaproteobacteria</taxon>
        <taxon>Burkholderiales</taxon>
        <taxon>Comamonadaceae</taxon>
        <taxon>Caenimonas</taxon>
    </lineage>
</organism>
<dbReference type="InterPro" id="IPR013694">
    <property type="entry name" value="VIT"/>
</dbReference>